<evidence type="ECO:0000256" key="7">
    <source>
        <dbReference type="SAM" id="Phobius"/>
    </source>
</evidence>
<comment type="subcellular location">
    <subcellularLocation>
        <location evidence="1">Cell membrane</location>
        <topology evidence="1">Multi-pass membrane protein</topology>
    </subcellularLocation>
    <subcellularLocation>
        <location evidence="6">Membrane</location>
        <topology evidence="6">Multi-pass membrane protein</topology>
    </subcellularLocation>
</comment>
<dbReference type="EMBL" id="RJVI01000003">
    <property type="protein sequence ID" value="ROR29788.1"/>
    <property type="molecule type" value="Genomic_DNA"/>
</dbReference>
<keyword evidence="4 7" id="KW-1133">Transmembrane helix</keyword>
<keyword evidence="10" id="KW-1185">Reference proteome</keyword>
<dbReference type="GO" id="GO:0071978">
    <property type="term" value="P:bacterial-type flagellum-dependent swarming motility"/>
    <property type="evidence" value="ECO:0007669"/>
    <property type="project" value="InterPro"/>
</dbReference>
<evidence type="ECO:0000256" key="3">
    <source>
        <dbReference type="ARBA" id="ARBA00022692"/>
    </source>
</evidence>
<keyword evidence="2" id="KW-1003">Cell membrane</keyword>
<dbReference type="Proteomes" id="UP000276634">
    <property type="component" value="Unassembled WGS sequence"/>
</dbReference>
<keyword evidence="6" id="KW-0653">Protein transport</keyword>
<evidence type="ECO:0000313" key="10">
    <source>
        <dbReference type="Proteomes" id="UP000276634"/>
    </source>
</evidence>
<sequence>MSRWNWIGAGLALLALAAAFAAGGHPGLYLNLAGFAIVAAGTAGAALLSYPLGDLRAAWRVARNALTVEPPGGDAIVETLMDLSVRSRRDGILALEAAGDQSTVSFLKRALDLLVDGYRGAELREILYTEMEYFRLRRTHHERIFRHLARLAPAFGVAGSVVGLIGMLGGIGDPEVIVRMIPIALTSTLYGILAANFLFVPLAECIHAKTRRELLAQKLISDGVLAIASEHNTLRLQKKLESFLTPAERPRPVASLEELRERYRRLREQEEARTQGRQEAEAQG</sequence>
<dbReference type="GO" id="GO:0006935">
    <property type="term" value="P:chemotaxis"/>
    <property type="evidence" value="ECO:0007669"/>
    <property type="project" value="InterPro"/>
</dbReference>
<keyword evidence="5 7" id="KW-0472">Membrane</keyword>
<protein>
    <submittedName>
        <fullName evidence="9">Chemotaxis protein MotA</fullName>
    </submittedName>
</protein>
<feature type="transmembrane region" description="Helical" evidence="7">
    <location>
        <begin position="31"/>
        <end position="53"/>
    </location>
</feature>
<proteinExistence type="inferred from homology"/>
<organism evidence="9 10">
    <name type="scientific">Inmirania thermothiophila</name>
    <dbReference type="NCBI Taxonomy" id="1750597"/>
    <lineage>
        <taxon>Bacteria</taxon>
        <taxon>Pseudomonadati</taxon>
        <taxon>Pseudomonadota</taxon>
        <taxon>Gammaproteobacteria</taxon>
        <taxon>Chromatiales</taxon>
        <taxon>Ectothiorhodospiraceae</taxon>
        <taxon>Inmirania</taxon>
    </lineage>
</organism>
<gene>
    <name evidence="9" type="ORF">EDC57_2465</name>
</gene>
<name>A0A3N1XU49_9GAMM</name>
<evidence type="ECO:0000256" key="4">
    <source>
        <dbReference type="ARBA" id="ARBA00022989"/>
    </source>
</evidence>
<evidence type="ECO:0000256" key="5">
    <source>
        <dbReference type="ARBA" id="ARBA00023136"/>
    </source>
</evidence>
<dbReference type="InterPro" id="IPR047055">
    <property type="entry name" value="MotA-like"/>
</dbReference>
<evidence type="ECO:0000313" key="9">
    <source>
        <dbReference type="EMBL" id="ROR29788.1"/>
    </source>
</evidence>
<evidence type="ECO:0000256" key="6">
    <source>
        <dbReference type="RuleBase" id="RU004057"/>
    </source>
</evidence>
<dbReference type="GO" id="GO:0015031">
    <property type="term" value="P:protein transport"/>
    <property type="evidence" value="ECO:0007669"/>
    <property type="project" value="UniProtKB-KW"/>
</dbReference>
<evidence type="ECO:0000256" key="1">
    <source>
        <dbReference type="ARBA" id="ARBA00004651"/>
    </source>
</evidence>
<dbReference type="AlphaFoldDB" id="A0A3N1XU49"/>
<dbReference type="Pfam" id="PF01618">
    <property type="entry name" value="MotA_ExbB"/>
    <property type="match status" value="1"/>
</dbReference>
<reference evidence="9 10" key="1">
    <citation type="submission" date="2018-11" db="EMBL/GenBank/DDBJ databases">
        <title>Genomic Encyclopedia of Type Strains, Phase IV (KMG-IV): sequencing the most valuable type-strain genomes for metagenomic binning, comparative biology and taxonomic classification.</title>
        <authorList>
            <person name="Goeker M."/>
        </authorList>
    </citation>
    <scope>NUCLEOTIDE SEQUENCE [LARGE SCALE GENOMIC DNA]</scope>
    <source>
        <strain evidence="9 10">DSM 100275</strain>
    </source>
</reference>
<dbReference type="InterPro" id="IPR002898">
    <property type="entry name" value="MotA_ExbB_proton_chnl"/>
</dbReference>
<comment type="caution">
    <text evidence="9">The sequence shown here is derived from an EMBL/GenBank/DDBJ whole genome shotgun (WGS) entry which is preliminary data.</text>
</comment>
<feature type="domain" description="MotA/TolQ/ExbB proton channel" evidence="8">
    <location>
        <begin position="104"/>
        <end position="214"/>
    </location>
</feature>
<feature type="transmembrane region" description="Helical" evidence="7">
    <location>
        <begin position="148"/>
        <end position="171"/>
    </location>
</feature>
<accession>A0A3N1XU49</accession>
<evidence type="ECO:0000256" key="2">
    <source>
        <dbReference type="ARBA" id="ARBA00022475"/>
    </source>
</evidence>
<evidence type="ECO:0000259" key="8">
    <source>
        <dbReference type="Pfam" id="PF01618"/>
    </source>
</evidence>
<dbReference type="GO" id="GO:0005886">
    <property type="term" value="C:plasma membrane"/>
    <property type="evidence" value="ECO:0007669"/>
    <property type="project" value="UniProtKB-SubCell"/>
</dbReference>
<feature type="transmembrane region" description="Helical" evidence="7">
    <location>
        <begin position="177"/>
        <end position="202"/>
    </location>
</feature>
<comment type="similarity">
    <text evidence="6">Belongs to the exbB/tolQ family.</text>
</comment>
<keyword evidence="6" id="KW-0813">Transport</keyword>
<dbReference type="OrthoDB" id="9806929at2"/>
<dbReference type="RefSeq" id="WP_123402175.1">
    <property type="nucleotide sequence ID" value="NZ_RJVI01000003.1"/>
</dbReference>
<keyword evidence="3 7" id="KW-0812">Transmembrane</keyword>
<dbReference type="PANTHER" id="PTHR30433">
    <property type="entry name" value="CHEMOTAXIS PROTEIN MOTA"/>
    <property type="match status" value="1"/>
</dbReference>